<dbReference type="STRING" id="685588.A0A067TLL8"/>
<dbReference type="OrthoDB" id="4951845at2759"/>
<dbReference type="AlphaFoldDB" id="A0A067TLL8"/>
<evidence type="ECO:0000313" key="3">
    <source>
        <dbReference type="Proteomes" id="UP000027222"/>
    </source>
</evidence>
<feature type="domain" description="GST N-terminal" evidence="1">
    <location>
        <begin position="8"/>
        <end position="98"/>
    </location>
</feature>
<dbReference type="EMBL" id="KL142369">
    <property type="protein sequence ID" value="KDR83237.1"/>
    <property type="molecule type" value="Genomic_DNA"/>
</dbReference>
<organism evidence="2 3">
    <name type="scientific">Galerina marginata (strain CBS 339.88)</name>
    <dbReference type="NCBI Taxonomy" id="685588"/>
    <lineage>
        <taxon>Eukaryota</taxon>
        <taxon>Fungi</taxon>
        <taxon>Dikarya</taxon>
        <taxon>Basidiomycota</taxon>
        <taxon>Agaricomycotina</taxon>
        <taxon>Agaricomycetes</taxon>
        <taxon>Agaricomycetidae</taxon>
        <taxon>Agaricales</taxon>
        <taxon>Agaricineae</taxon>
        <taxon>Strophariaceae</taxon>
        <taxon>Galerina</taxon>
    </lineage>
</organism>
<dbReference type="SUPFAM" id="SSF52833">
    <property type="entry name" value="Thioredoxin-like"/>
    <property type="match status" value="1"/>
</dbReference>
<dbReference type="SUPFAM" id="SSF47616">
    <property type="entry name" value="GST C-terminal domain-like"/>
    <property type="match status" value="1"/>
</dbReference>
<proteinExistence type="predicted"/>
<dbReference type="PROSITE" id="PS50404">
    <property type="entry name" value="GST_NTER"/>
    <property type="match status" value="1"/>
</dbReference>
<dbReference type="Pfam" id="PF13409">
    <property type="entry name" value="GST_N_2"/>
    <property type="match status" value="1"/>
</dbReference>
<evidence type="ECO:0000313" key="2">
    <source>
        <dbReference type="EMBL" id="KDR83237.1"/>
    </source>
</evidence>
<name>A0A067TLL8_GALM3</name>
<accession>A0A067TLL8</accession>
<dbReference type="InterPro" id="IPR004045">
    <property type="entry name" value="Glutathione_S-Trfase_N"/>
</dbReference>
<sequence>MKIIFYDIPSRLPLKAWSPNTWKTRYCLNFKGLPYQTEWVEYPDIEPLCKKLGVSSARTVDGTHSYTLPAIHDPSTGVSIANSFDIAEYLDKTYPNTPLIFPHNTAGLQAPFALAFGSNMRPLLNFLIPTECEKLNPRSSEYFRRTRERTFGKKLEDLAPQGPDRVREWAKVERGLGKADAWLRKNGGSGPFMLGTTPCWADFVIGGYMAWIKSALGEESEEWKDIASWHDGRWKMFIEGLKKYENVV</sequence>
<dbReference type="Pfam" id="PF22041">
    <property type="entry name" value="GST_C_7"/>
    <property type="match status" value="1"/>
</dbReference>
<dbReference type="CDD" id="cd03038">
    <property type="entry name" value="GST_N_etherase_LigE"/>
    <property type="match status" value="1"/>
</dbReference>
<dbReference type="InterPro" id="IPR036282">
    <property type="entry name" value="Glutathione-S-Trfase_C_sf"/>
</dbReference>
<evidence type="ECO:0000259" key="1">
    <source>
        <dbReference type="PROSITE" id="PS50404"/>
    </source>
</evidence>
<reference evidence="3" key="1">
    <citation type="journal article" date="2014" name="Proc. Natl. Acad. Sci. U.S.A.">
        <title>Extensive sampling of basidiomycete genomes demonstrates inadequacy of the white-rot/brown-rot paradigm for wood decay fungi.</title>
        <authorList>
            <person name="Riley R."/>
            <person name="Salamov A.A."/>
            <person name="Brown D.W."/>
            <person name="Nagy L.G."/>
            <person name="Floudas D."/>
            <person name="Held B.W."/>
            <person name="Levasseur A."/>
            <person name="Lombard V."/>
            <person name="Morin E."/>
            <person name="Otillar R."/>
            <person name="Lindquist E.A."/>
            <person name="Sun H."/>
            <person name="LaButti K.M."/>
            <person name="Schmutz J."/>
            <person name="Jabbour D."/>
            <person name="Luo H."/>
            <person name="Baker S.E."/>
            <person name="Pisabarro A.G."/>
            <person name="Walton J.D."/>
            <person name="Blanchette R.A."/>
            <person name="Henrissat B."/>
            <person name="Martin F."/>
            <person name="Cullen D."/>
            <person name="Hibbett D.S."/>
            <person name="Grigoriev I.V."/>
        </authorList>
    </citation>
    <scope>NUCLEOTIDE SEQUENCE [LARGE SCALE GENOMIC DNA]</scope>
    <source>
        <strain evidence="3">CBS 339.88</strain>
    </source>
</reference>
<gene>
    <name evidence="2" type="ORF">GALMADRAFT_875468</name>
</gene>
<dbReference type="InterPro" id="IPR054416">
    <property type="entry name" value="GST_UstS-like_C"/>
</dbReference>
<dbReference type="Gene3D" id="1.20.1050.10">
    <property type="match status" value="1"/>
</dbReference>
<dbReference type="InterPro" id="IPR036249">
    <property type="entry name" value="Thioredoxin-like_sf"/>
</dbReference>
<dbReference type="HOGENOM" id="CLU_011226_4_0_1"/>
<keyword evidence="3" id="KW-1185">Reference proteome</keyword>
<dbReference type="Gene3D" id="3.40.30.10">
    <property type="entry name" value="Glutaredoxin"/>
    <property type="match status" value="1"/>
</dbReference>
<protein>
    <recommendedName>
        <fullName evidence="1">GST N-terminal domain-containing protein</fullName>
    </recommendedName>
</protein>
<dbReference type="Proteomes" id="UP000027222">
    <property type="component" value="Unassembled WGS sequence"/>
</dbReference>